<accession>A0A5N4DUK1</accession>
<evidence type="ECO:0000313" key="1">
    <source>
        <dbReference type="EMBL" id="KAB1274644.1"/>
    </source>
</evidence>
<dbReference type="EMBL" id="JWIN03000009">
    <property type="protein sequence ID" value="KAB1274644.1"/>
    <property type="molecule type" value="Genomic_DNA"/>
</dbReference>
<sequence>MSTGIVSLLCTPAHARPHSQRRGEVTQLCRRAVLEPDGMALNLDPVTLRLLDVKAEIIPVGKALSQLRCWPPARELGTVIIHISCGCSSSRKEGDCPSTRTMGTFHPGARTKRTIALRCPFHQLDVPLGWEEGRSRASVTSPSPANLTQTGQTCSLGSWNFEQGCLEMGSRLHPTRTVMDPYS</sequence>
<dbReference type="AlphaFoldDB" id="A0A5N4DUK1"/>
<comment type="caution">
    <text evidence="1">The sequence shown here is derived from an EMBL/GenBank/DDBJ whole genome shotgun (WGS) entry which is preliminary data.</text>
</comment>
<name>A0A5N4DUK1_CAMDR</name>
<reference evidence="1 2" key="1">
    <citation type="journal article" date="2019" name="Mol. Ecol. Resour.">
        <title>Improving Illumina assemblies with Hi-C and long reads: an example with the North African dromedary.</title>
        <authorList>
            <person name="Elbers J.P."/>
            <person name="Rogers M.F."/>
            <person name="Perelman P.L."/>
            <person name="Proskuryakova A.A."/>
            <person name="Serdyukova N.A."/>
            <person name="Johnson W.E."/>
            <person name="Horin P."/>
            <person name="Corander J."/>
            <person name="Murphy D."/>
            <person name="Burger P.A."/>
        </authorList>
    </citation>
    <scope>NUCLEOTIDE SEQUENCE [LARGE SCALE GENOMIC DNA]</scope>
    <source>
        <strain evidence="1">Drom800</strain>
        <tissue evidence="1">Blood</tissue>
    </source>
</reference>
<keyword evidence="2" id="KW-1185">Reference proteome</keyword>
<organism evidence="1 2">
    <name type="scientific">Camelus dromedarius</name>
    <name type="common">Dromedary</name>
    <name type="synonym">Arabian camel</name>
    <dbReference type="NCBI Taxonomy" id="9838"/>
    <lineage>
        <taxon>Eukaryota</taxon>
        <taxon>Metazoa</taxon>
        <taxon>Chordata</taxon>
        <taxon>Craniata</taxon>
        <taxon>Vertebrata</taxon>
        <taxon>Euteleostomi</taxon>
        <taxon>Mammalia</taxon>
        <taxon>Eutheria</taxon>
        <taxon>Laurasiatheria</taxon>
        <taxon>Artiodactyla</taxon>
        <taxon>Tylopoda</taxon>
        <taxon>Camelidae</taxon>
        <taxon>Camelus</taxon>
    </lineage>
</organism>
<protein>
    <submittedName>
        <fullName evidence="1">Uncharacterized protein</fullName>
    </submittedName>
</protein>
<gene>
    <name evidence="1" type="ORF">Cadr_000010729</name>
</gene>
<evidence type="ECO:0000313" key="2">
    <source>
        <dbReference type="Proteomes" id="UP000299084"/>
    </source>
</evidence>
<proteinExistence type="predicted"/>
<dbReference type="Proteomes" id="UP000299084">
    <property type="component" value="Unassembled WGS sequence"/>
</dbReference>